<feature type="transmembrane region" description="Helical" evidence="1">
    <location>
        <begin position="157"/>
        <end position="174"/>
    </location>
</feature>
<feature type="transmembrane region" description="Helical" evidence="1">
    <location>
        <begin position="218"/>
        <end position="235"/>
    </location>
</feature>
<feature type="transmembrane region" description="Helical" evidence="1">
    <location>
        <begin position="247"/>
        <end position="265"/>
    </location>
</feature>
<dbReference type="AlphaFoldDB" id="A0A0G0QQI2"/>
<keyword evidence="1" id="KW-0812">Transmembrane</keyword>
<evidence type="ECO:0000256" key="1">
    <source>
        <dbReference type="SAM" id="Phobius"/>
    </source>
</evidence>
<feature type="transmembrane region" description="Helical" evidence="1">
    <location>
        <begin position="102"/>
        <end position="120"/>
    </location>
</feature>
<organism evidence="2 3">
    <name type="scientific">Candidatus Wolfebacteria bacterium GW2011_GWC2_39_22</name>
    <dbReference type="NCBI Taxonomy" id="1619013"/>
    <lineage>
        <taxon>Bacteria</taxon>
        <taxon>Candidatus Wolfeibacteriota</taxon>
    </lineage>
</organism>
<feature type="transmembrane region" description="Helical" evidence="1">
    <location>
        <begin position="132"/>
        <end position="151"/>
    </location>
</feature>
<comment type="caution">
    <text evidence="2">The sequence shown here is derived from an EMBL/GenBank/DDBJ whole genome shotgun (WGS) entry which is preliminary data.</text>
</comment>
<feature type="transmembrane region" description="Helical" evidence="1">
    <location>
        <begin position="32"/>
        <end position="60"/>
    </location>
</feature>
<proteinExistence type="predicted"/>
<dbReference type="Proteomes" id="UP000034665">
    <property type="component" value="Unassembled WGS sequence"/>
</dbReference>
<keyword evidence="1" id="KW-1133">Transmembrane helix</keyword>
<evidence type="ECO:0000313" key="2">
    <source>
        <dbReference type="EMBL" id="KKR12630.1"/>
    </source>
</evidence>
<keyword evidence="1" id="KW-0472">Membrane</keyword>
<protein>
    <submittedName>
        <fullName evidence="2">Uncharacterized protein</fullName>
    </submittedName>
</protein>
<reference evidence="2 3" key="1">
    <citation type="journal article" date="2015" name="Nature">
        <title>rRNA introns, odd ribosomes, and small enigmatic genomes across a large radiation of phyla.</title>
        <authorList>
            <person name="Brown C.T."/>
            <person name="Hug L.A."/>
            <person name="Thomas B.C."/>
            <person name="Sharon I."/>
            <person name="Castelle C.J."/>
            <person name="Singh A."/>
            <person name="Wilkins M.J."/>
            <person name="Williams K.H."/>
            <person name="Banfield J.F."/>
        </authorList>
    </citation>
    <scope>NUCLEOTIDE SEQUENCE [LARGE SCALE GENOMIC DNA]</scope>
</reference>
<accession>A0A0G0QQI2</accession>
<dbReference type="EMBL" id="LBWR01000001">
    <property type="protein sequence ID" value="KKR12630.1"/>
    <property type="molecule type" value="Genomic_DNA"/>
</dbReference>
<sequence length="269" mass="30556">MGRFLGRKIVVEATQLARRLRLPALMPSVGKALLFSAALSIAIIEGGFFWGLIFFGVAFYWYFRSMFEWNTFLYSFFVLTLYAYLSTSFLDHATDLGGLSGNTPVVIASLVFGVLFFLLLGIKEYVFLWRQAIFNFISGSLYFFISITFFIADKDSAWAFFSYFLLSFFALYLLIKESIDFFMEDAPKRKKELLVVGSTLLVIEFLSVVSILPIGFLNAAALIVLIVFILEDLVYHHLKGDLDRPIVLNNVTILVICLLFIFATSKLTL</sequence>
<gene>
    <name evidence="2" type="ORF">UT41_C0001G0174</name>
</gene>
<name>A0A0G0QQI2_9BACT</name>
<dbReference type="STRING" id="1619013.UT41_C0001G0174"/>
<feature type="transmembrane region" description="Helical" evidence="1">
    <location>
        <begin position="72"/>
        <end position="90"/>
    </location>
</feature>
<evidence type="ECO:0000313" key="3">
    <source>
        <dbReference type="Proteomes" id="UP000034665"/>
    </source>
</evidence>